<dbReference type="Gene3D" id="2.60.120.620">
    <property type="entry name" value="q2cbj1_9rhob like domain"/>
    <property type="match status" value="1"/>
</dbReference>
<protein>
    <submittedName>
        <fullName evidence="2">2OG-Fe(II) oxygenase superfamily protein</fullName>
    </submittedName>
</protein>
<keyword evidence="3" id="KW-1185">Reference proteome</keyword>
<dbReference type="AlphaFoldDB" id="A0A1I1HTD8"/>
<dbReference type="Proteomes" id="UP000198832">
    <property type="component" value="Unassembled WGS sequence"/>
</dbReference>
<dbReference type="InterPro" id="IPR044862">
    <property type="entry name" value="Pro_4_hyd_alph_FE2OG_OXY"/>
</dbReference>
<gene>
    <name evidence="2" type="ORF">SAMN04487968_1052</name>
</gene>
<feature type="domain" description="Prolyl 4-hydroxylase alpha subunit Fe(2+) 2OG dioxygenase" evidence="1">
    <location>
        <begin position="108"/>
        <end position="205"/>
    </location>
</feature>
<organism evidence="2 3">
    <name type="scientific">Nocardioides terrae</name>
    <dbReference type="NCBI Taxonomy" id="574651"/>
    <lineage>
        <taxon>Bacteria</taxon>
        <taxon>Bacillati</taxon>
        <taxon>Actinomycetota</taxon>
        <taxon>Actinomycetes</taxon>
        <taxon>Propionibacteriales</taxon>
        <taxon>Nocardioidaceae</taxon>
        <taxon>Nocardioides</taxon>
    </lineage>
</organism>
<dbReference type="STRING" id="574651.SAMN04487968_1052"/>
<dbReference type="EMBL" id="FOLB01000005">
    <property type="protein sequence ID" value="SFC27065.1"/>
    <property type="molecule type" value="Genomic_DNA"/>
</dbReference>
<accession>A0A1I1HTD8</accession>
<evidence type="ECO:0000313" key="2">
    <source>
        <dbReference type="EMBL" id="SFC27065.1"/>
    </source>
</evidence>
<dbReference type="Pfam" id="PF13640">
    <property type="entry name" value="2OG-FeII_Oxy_3"/>
    <property type="match status" value="1"/>
</dbReference>
<evidence type="ECO:0000259" key="1">
    <source>
        <dbReference type="Pfam" id="PF13640"/>
    </source>
</evidence>
<evidence type="ECO:0000313" key="3">
    <source>
        <dbReference type="Proteomes" id="UP000198832"/>
    </source>
</evidence>
<reference evidence="2 3" key="1">
    <citation type="submission" date="2016-10" db="EMBL/GenBank/DDBJ databases">
        <authorList>
            <person name="de Groot N.N."/>
        </authorList>
    </citation>
    <scope>NUCLEOTIDE SEQUENCE [LARGE SCALE GENOMIC DNA]</scope>
    <source>
        <strain evidence="2 3">CGMCC 1.7056</strain>
    </source>
</reference>
<dbReference type="OrthoDB" id="9783171at2"/>
<sequence>MFNSWIDRGEELRSAFYAGDPFPLLLIDDFLDVKTAEGLLEEFPAPDAMPKSRDYMFGDKRELSSVAEQGPTSRAFYDALMSEQFKCFICQLTGKDLIVDPAFHGGGFHQSGDGGHLDTHVDFNMHPLHDNWLRTLNILLYLNKDWKPEYDGRLLIKAKPDDEPRAIEPSFNRGLLMLTDDHTFHGFKKMSLPPGVTRKSIATYAYELVEVGSTVPRTTGWAPEEGNVLKKSFARHYNTAVKVKTRFFGSATARNR</sequence>
<proteinExistence type="predicted"/>
<name>A0A1I1HTD8_9ACTN</name>